<dbReference type="EMBL" id="AFHG01000058">
    <property type="protein sequence ID" value="EGK70101.1"/>
    <property type="molecule type" value="Genomic_DNA"/>
</dbReference>
<protein>
    <submittedName>
        <fullName evidence="2">Uncharacterized protein</fullName>
    </submittedName>
</protein>
<comment type="caution">
    <text evidence="2">The sequence shown here is derived from an EMBL/GenBank/DDBJ whole genome shotgun (WGS) entry which is preliminary data.</text>
</comment>
<dbReference type="STRING" id="1000565.METUNv1_03488"/>
<dbReference type="RefSeq" id="WP_008063940.1">
    <property type="nucleotide sequence ID" value="NZ_AFHG01000058.1"/>
</dbReference>
<gene>
    <name evidence="2" type="ORF">METUNv1_03488</name>
</gene>
<keyword evidence="1" id="KW-0812">Transmembrane</keyword>
<organism evidence="2 3">
    <name type="scientific">Methyloversatilis universalis (strain ATCC BAA-1314 / DSM 25237 / JCM 13912 / CCUG 52030 / FAM5)</name>
    <dbReference type="NCBI Taxonomy" id="1000565"/>
    <lineage>
        <taxon>Bacteria</taxon>
        <taxon>Pseudomonadati</taxon>
        <taxon>Pseudomonadota</taxon>
        <taxon>Betaproteobacteria</taxon>
        <taxon>Nitrosomonadales</taxon>
        <taxon>Sterolibacteriaceae</taxon>
        <taxon>Methyloversatilis</taxon>
    </lineage>
</organism>
<proteinExistence type="predicted"/>
<dbReference type="OrthoDB" id="8566280at2"/>
<keyword evidence="3" id="KW-1185">Reference proteome</keyword>
<dbReference type="AlphaFoldDB" id="F5RGP7"/>
<dbReference type="Proteomes" id="UP000005019">
    <property type="component" value="Unassembled WGS sequence"/>
</dbReference>
<accession>F5RGP7</accession>
<feature type="transmembrane region" description="Helical" evidence="1">
    <location>
        <begin position="42"/>
        <end position="58"/>
    </location>
</feature>
<reference evidence="2 3" key="1">
    <citation type="journal article" date="2011" name="J. Bacteriol.">
        <title>Genome sequence of Methyloversatilis universalis FAM5T, a methylotrophic representative of the order Rhodocyclales.</title>
        <authorList>
            <person name="Kittichotirat W."/>
            <person name="Good N.M."/>
            <person name="Hall R."/>
            <person name="Bringel F."/>
            <person name="Lajus A."/>
            <person name="Medigue C."/>
            <person name="Smalley N.E."/>
            <person name="Beck D."/>
            <person name="Bumgarner R."/>
            <person name="Vuilleumier S."/>
            <person name="Kalyuzhnaya M.G."/>
        </authorList>
    </citation>
    <scope>NUCLEOTIDE SEQUENCE [LARGE SCALE GENOMIC DNA]</scope>
    <source>
        <strain evidence="3">ATCC BAA-1314 / JCM 13912 / FAM5</strain>
    </source>
</reference>
<keyword evidence="1" id="KW-1133">Transmembrane helix</keyword>
<name>F5RGP7_METUF</name>
<keyword evidence="1" id="KW-0472">Membrane</keyword>
<evidence type="ECO:0000313" key="2">
    <source>
        <dbReference type="EMBL" id="EGK70101.1"/>
    </source>
</evidence>
<evidence type="ECO:0000256" key="1">
    <source>
        <dbReference type="SAM" id="Phobius"/>
    </source>
</evidence>
<sequence>MMQALMTLTLAWSGYAWAHPGEHHGSMGDALLHLMSEPDHVALLIAAAVVGGLGGLMMRRRARSARRMFKD</sequence>
<evidence type="ECO:0000313" key="3">
    <source>
        <dbReference type="Proteomes" id="UP000005019"/>
    </source>
</evidence>